<dbReference type="PROSITE" id="PS50293">
    <property type="entry name" value="TPR_REGION"/>
    <property type="match status" value="1"/>
</dbReference>
<evidence type="ECO:0000259" key="3">
    <source>
        <dbReference type="Pfam" id="PF12770"/>
    </source>
</evidence>
<feature type="repeat" description="TPR" evidence="1">
    <location>
        <begin position="325"/>
        <end position="358"/>
    </location>
</feature>
<dbReference type="InterPro" id="IPR011990">
    <property type="entry name" value="TPR-like_helical_dom_sf"/>
</dbReference>
<dbReference type="Gene3D" id="1.25.40.10">
    <property type="entry name" value="Tetratricopeptide repeat domain"/>
    <property type="match status" value="3"/>
</dbReference>
<feature type="repeat" description="TPR" evidence="1">
    <location>
        <begin position="157"/>
        <end position="190"/>
    </location>
</feature>
<proteinExistence type="predicted"/>
<feature type="domain" description="CHAT" evidence="3">
    <location>
        <begin position="725"/>
        <end position="1041"/>
    </location>
</feature>
<dbReference type="SUPFAM" id="SSF48452">
    <property type="entry name" value="TPR-like"/>
    <property type="match status" value="3"/>
</dbReference>
<keyword evidence="1" id="KW-0802">TPR repeat</keyword>
<organism evidence="4">
    <name type="scientific">Caldithrix abyssi</name>
    <dbReference type="NCBI Taxonomy" id="187145"/>
    <lineage>
        <taxon>Bacteria</taxon>
        <taxon>Pseudomonadati</taxon>
        <taxon>Calditrichota</taxon>
        <taxon>Calditrichia</taxon>
        <taxon>Calditrichales</taxon>
        <taxon>Calditrichaceae</taxon>
        <taxon>Caldithrix</taxon>
    </lineage>
</organism>
<feature type="repeat" description="TPR" evidence="1">
    <location>
        <begin position="368"/>
        <end position="401"/>
    </location>
</feature>
<accession>A0A7V4WV48</accession>
<evidence type="ECO:0000313" key="4">
    <source>
        <dbReference type="EMBL" id="HGY55850.1"/>
    </source>
</evidence>
<gene>
    <name evidence="4" type="ORF">ENK44_09120</name>
</gene>
<evidence type="ECO:0000256" key="1">
    <source>
        <dbReference type="PROSITE-ProRule" id="PRU00339"/>
    </source>
</evidence>
<dbReference type="PROSITE" id="PS50005">
    <property type="entry name" value="TPR"/>
    <property type="match status" value="3"/>
</dbReference>
<keyword evidence="2" id="KW-0732">Signal</keyword>
<name>A0A7V4WV48_CALAY</name>
<dbReference type="Proteomes" id="UP000885779">
    <property type="component" value="Unassembled WGS sequence"/>
</dbReference>
<feature type="chain" id="PRO_5030676741" evidence="2">
    <location>
        <begin position="20"/>
        <end position="1041"/>
    </location>
</feature>
<dbReference type="AlphaFoldDB" id="A0A7V4WV48"/>
<evidence type="ECO:0000256" key="2">
    <source>
        <dbReference type="SAM" id="SignalP"/>
    </source>
</evidence>
<dbReference type="InterPro" id="IPR024983">
    <property type="entry name" value="CHAT_dom"/>
</dbReference>
<feature type="signal peptide" evidence="2">
    <location>
        <begin position="1"/>
        <end position="19"/>
    </location>
</feature>
<dbReference type="InterPro" id="IPR019734">
    <property type="entry name" value="TPR_rpt"/>
</dbReference>
<dbReference type="Pfam" id="PF13424">
    <property type="entry name" value="TPR_12"/>
    <property type="match status" value="3"/>
</dbReference>
<protein>
    <submittedName>
        <fullName evidence="4">CHAT domain-containing protein</fullName>
    </submittedName>
</protein>
<comment type="caution">
    <text evidence="4">The sequence shown here is derived from an EMBL/GenBank/DDBJ whole genome shotgun (WGS) entry which is preliminary data.</text>
</comment>
<dbReference type="SMART" id="SM00028">
    <property type="entry name" value="TPR"/>
    <property type="match status" value="9"/>
</dbReference>
<dbReference type="PANTHER" id="PTHR10098">
    <property type="entry name" value="RAPSYN-RELATED"/>
    <property type="match status" value="1"/>
</dbReference>
<reference evidence="4" key="1">
    <citation type="journal article" date="2020" name="mSystems">
        <title>Genome- and Community-Level Interaction Insights into Carbon Utilization and Element Cycling Functions of Hydrothermarchaeota in Hydrothermal Sediment.</title>
        <authorList>
            <person name="Zhou Z."/>
            <person name="Liu Y."/>
            <person name="Xu W."/>
            <person name="Pan J."/>
            <person name="Luo Z.H."/>
            <person name="Li M."/>
        </authorList>
    </citation>
    <scope>NUCLEOTIDE SEQUENCE [LARGE SCALE GENOMIC DNA]</scope>
    <source>
        <strain evidence="4">HyVt-577</strain>
    </source>
</reference>
<dbReference type="Pfam" id="PF12770">
    <property type="entry name" value="CHAT"/>
    <property type="match status" value="1"/>
</dbReference>
<sequence length="1041" mass="120927">MFRIVLLLFVLCTPFSSMGIGNDTSPNPANKEAKNYHTKGLDFSREAKFDSALFYLKKTLPLYYKVGDWSNYFKAEGAIASVFLKKAQYDSAFFYYSRALDLADSLLDKNDLTFVIIYHGMGNYFFRTNSFDQARYYYTKALNFIIQHKGKDFPRIADEYLALGAIYYKMGKYQKALNYFRKAEHIWKKNLGDLHPKLSFVYGNIGNCYSELGMNELALRYYQRNHSILKMNYGENNPQTLLGLFGITTIYAKTGDYEEALKILTYILPNIENSYGKQHPFTISILNNMANVYALMENYIQAEKIFRQILSIEKKMYNNKNLRMANNWANLANIYHMQARYTEALDFYKKALVIKQELLGADHPNIANTVYNNMAITYTKMKDYDNAVFYYNKSLKILNGMPVKNKLYLADTYNGLADVYFQKEEYTTALQHSQKALHYLLPEFTDTDIYKNPTQEIIENSLPELANVLERKADIFYARYTNETQHIHDLKSSVLTYKLCTDVLDRIKISYHFDESKMSSSQRTHYIYKKALAATYELYKKTKEKKHLYWALQAAERNRFSLLNEIMQNSLATRYAHIPDSLRERESWLRTSINRIENDLLKLKTEQPPADSQAVSALESRFVNAKIEYNNLINLLEKQYPRYYRLKYGIRIPSLDNLQATVSKNEAVLEYFLGDSTLYIFLLSKNQFTVFNTPFTEKEKKIILNLIRSLKTYDKETFLQNAFSAYKLLISPLEKEIANYRRLRIIPDDVLSYVPFEVLIANKGPADDFTQQDYLVRSFEISYYYSMSFMYRLKEGILRSDQKTAQGFLGFAPVFSDDMQNGYILASKDDDFRGGILADSLNRSLVINQRKYRSLKFSEKEIRSIIHLFDSKHLPAAGYFYNDATEENFKKNCSDYKYIHIATHTLMNDNYPKLSGLIFAQPDKNTDENDGVLYSGETYNLALNADLVVLSSCESGLGKLISGEGLIALTRGFLYSGARNMIVSLWKISDKMTPELMNLFYRNVLDGREYSSALRQAKLKMIEDPLTAFPRNWAAFILIGK</sequence>
<dbReference type="EMBL" id="DRQG01000085">
    <property type="protein sequence ID" value="HGY55850.1"/>
    <property type="molecule type" value="Genomic_DNA"/>
</dbReference>
<dbReference type="PANTHER" id="PTHR10098:SF108">
    <property type="entry name" value="TETRATRICOPEPTIDE REPEAT PROTEIN 28"/>
    <property type="match status" value="1"/>
</dbReference>